<dbReference type="STRING" id="448.Lery_0532"/>
<evidence type="ECO:0000313" key="2">
    <source>
        <dbReference type="EMBL" id="KTC99631.1"/>
    </source>
</evidence>
<feature type="region of interest" description="Disordered" evidence="1">
    <location>
        <begin position="1"/>
        <end position="52"/>
    </location>
</feature>
<dbReference type="PATRIC" id="fig|448.7.peg.552"/>
<dbReference type="AlphaFoldDB" id="A0A0W0TVJ2"/>
<evidence type="ECO:0000313" key="3">
    <source>
        <dbReference type="Proteomes" id="UP000054773"/>
    </source>
</evidence>
<feature type="compositionally biased region" description="Basic and acidic residues" evidence="1">
    <location>
        <begin position="30"/>
        <end position="52"/>
    </location>
</feature>
<keyword evidence="3" id="KW-1185">Reference proteome</keyword>
<evidence type="ECO:0000256" key="1">
    <source>
        <dbReference type="SAM" id="MobiDB-lite"/>
    </source>
</evidence>
<dbReference type="Proteomes" id="UP000054773">
    <property type="component" value="Unassembled WGS sequence"/>
</dbReference>
<accession>A0A0W0TVJ2</accession>
<sequence>MKRKSPPATGKPTTPLTPDELSKVSGGSHQRREPVRPRYVDEARIRHRQGSE</sequence>
<dbReference type="EMBL" id="LNYA01000003">
    <property type="protein sequence ID" value="KTC99631.1"/>
    <property type="molecule type" value="Genomic_DNA"/>
</dbReference>
<protein>
    <submittedName>
        <fullName evidence="2">Uncharacterized protein</fullName>
    </submittedName>
</protein>
<comment type="caution">
    <text evidence="2">The sequence shown here is derived from an EMBL/GenBank/DDBJ whole genome shotgun (WGS) entry which is preliminary data.</text>
</comment>
<proteinExistence type="predicted"/>
<organism evidence="2 3">
    <name type="scientific">Legionella erythra</name>
    <dbReference type="NCBI Taxonomy" id="448"/>
    <lineage>
        <taxon>Bacteria</taxon>
        <taxon>Pseudomonadati</taxon>
        <taxon>Pseudomonadota</taxon>
        <taxon>Gammaproteobacteria</taxon>
        <taxon>Legionellales</taxon>
        <taxon>Legionellaceae</taxon>
        <taxon>Legionella</taxon>
    </lineage>
</organism>
<reference evidence="2 3" key="1">
    <citation type="submission" date="2015-11" db="EMBL/GenBank/DDBJ databases">
        <title>Genomic analysis of 38 Legionella species identifies large and diverse effector repertoires.</title>
        <authorList>
            <person name="Burstein D."/>
            <person name="Amaro F."/>
            <person name="Zusman T."/>
            <person name="Lifshitz Z."/>
            <person name="Cohen O."/>
            <person name="Gilbert J.A."/>
            <person name="Pupko T."/>
            <person name="Shuman H.A."/>
            <person name="Segal G."/>
        </authorList>
    </citation>
    <scope>NUCLEOTIDE SEQUENCE [LARGE SCALE GENOMIC DNA]</scope>
    <source>
        <strain evidence="2 3">SE-32A-C8</strain>
    </source>
</reference>
<dbReference type="RefSeq" id="WP_156412469.1">
    <property type="nucleotide sequence ID" value="NZ_CAAAHY010000001.1"/>
</dbReference>
<gene>
    <name evidence="2" type="ORF">Lery_0532</name>
</gene>
<name>A0A0W0TVJ2_LEGER</name>